<keyword evidence="2" id="KW-1185">Reference proteome</keyword>
<protein>
    <submittedName>
        <fullName evidence="1">Uncharacterized protein</fullName>
    </submittedName>
</protein>
<dbReference type="AlphaFoldDB" id="A0A5C6ZNQ0"/>
<sequence>MIKEEATKALEYYFSKLKRKIHYDTQEVMDITGISERTLRYRLAELSTKYKEVPALLYQKNRVWKIHNSILEEFIPKYKSKGNHLVNRDWNSFITWAPRDNYCKEYHASLVKQIMDNFPPEKYPTEKFFPVLEKNQNGTYHVHLLSSKPIEEIKNVVESVIRKGVLLSKTDCRVEVAPVYSKTQAITYLFKQKETWTF</sequence>
<evidence type="ECO:0000313" key="2">
    <source>
        <dbReference type="Proteomes" id="UP000321367"/>
    </source>
</evidence>
<accession>A0A5C6ZNQ0</accession>
<comment type="caution">
    <text evidence="1">The sequence shown here is derived from an EMBL/GenBank/DDBJ whole genome shotgun (WGS) entry which is preliminary data.</text>
</comment>
<evidence type="ECO:0000313" key="1">
    <source>
        <dbReference type="EMBL" id="TXD91630.1"/>
    </source>
</evidence>
<dbReference type="RefSeq" id="WP_146935024.1">
    <property type="nucleotide sequence ID" value="NZ_CBCSHZ010000045.1"/>
</dbReference>
<name>A0A5C6ZNQ0_9FLAO</name>
<dbReference type="OrthoDB" id="1340508at2"/>
<dbReference type="EMBL" id="VORY01000041">
    <property type="protein sequence ID" value="TXD91630.1"/>
    <property type="molecule type" value="Genomic_DNA"/>
</dbReference>
<dbReference type="Proteomes" id="UP000321367">
    <property type="component" value="Unassembled WGS sequence"/>
</dbReference>
<reference evidence="1 2" key="1">
    <citation type="submission" date="2019-08" db="EMBL/GenBank/DDBJ databases">
        <title>Genome sequence of Gillisia hiemivivida IC154 (type strain).</title>
        <authorList>
            <person name="Bowman J.P."/>
        </authorList>
    </citation>
    <scope>NUCLEOTIDE SEQUENCE [LARGE SCALE GENOMIC DNA]</scope>
    <source>
        <strain evidence="1 2">IC154</strain>
    </source>
</reference>
<gene>
    <name evidence="1" type="ORF">ES724_16315</name>
</gene>
<organism evidence="1 2">
    <name type="scientific">Gillisia hiemivivida</name>
    <dbReference type="NCBI Taxonomy" id="291190"/>
    <lineage>
        <taxon>Bacteria</taxon>
        <taxon>Pseudomonadati</taxon>
        <taxon>Bacteroidota</taxon>
        <taxon>Flavobacteriia</taxon>
        <taxon>Flavobacteriales</taxon>
        <taxon>Flavobacteriaceae</taxon>
        <taxon>Gillisia</taxon>
    </lineage>
</organism>
<proteinExistence type="predicted"/>